<dbReference type="InterPro" id="IPR001406">
    <property type="entry name" value="PsdUridine_synth_TruA"/>
</dbReference>
<evidence type="ECO:0000313" key="9">
    <source>
        <dbReference type="EMBL" id="SPF41016.1"/>
    </source>
</evidence>
<dbReference type="InterPro" id="IPR020097">
    <property type="entry name" value="PsdUridine_synth_TruA_a/b_dom"/>
</dbReference>
<evidence type="ECO:0000256" key="4">
    <source>
        <dbReference type="HAMAP-Rule" id="MF_00171"/>
    </source>
</evidence>
<accession>A0A2U3KMZ3</accession>
<keyword evidence="2 4" id="KW-0819">tRNA processing</keyword>
<dbReference type="AlphaFoldDB" id="A0A2U3KMZ3"/>
<comment type="similarity">
    <text evidence="1 4 7">Belongs to the tRNA pseudouridine synthase TruA family.</text>
</comment>
<evidence type="ECO:0000313" key="10">
    <source>
        <dbReference type="Proteomes" id="UP000238701"/>
    </source>
</evidence>
<dbReference type="EMBL" id="OMOD01000127">
    <property type="protein sequence ID" value="SPF41016.1"/>
    <property type="molecule type" value="Genomic_DNA"/>
</dbReference>
<feature type="domain" description="Pseudouridine synthase I TruA alpha/beta" evidence="8">
    <location>
        <begin position="22"/>
        <end position="115"/>
    </location>
</feature>
<dbReference type="InterPro" id="IPR020094">
    <property type="entry name" value="TruA/RsuA/RluB/E/F_N"/>
</dbReference>
<organism evidence="9 10">
    <name type="scientific">Candidatus Sulfotelmatobacter kueseliae</name>
    <dbReference type="NCBI Taxonomy" id="2042962"/>
    <lineage>
        <taxon>Bacteria</taxon>
        <taxon>Pseudomonadati</taxon>
        <taxon>Acidobacteriota</taxon>
        <taxon>Terriglobia</taxon>
        <taxon>Terriglobales</taxon>
        <taxon>Candidatus Korobacteraceae</taxon>
        <taxon>Candidatus Sulfotelmatobacter</taxon>
    </lineage>
</organism>
<dbReference type="NCBIfam" id="TIGR00071">
    <property type="entry name" value="hisT_truA"/>
    <property type="match status" value="1"/>
</dbReference>
<feature type="domain" description="Pseudouridine synthase I TruA alpha/beta" evidence="8">
    <location>
        <begin position="159"/>
        <end position="263"/>
    </location>
</feature>
<evidence type="ECO:0000256" key="7">
    <source>
        <dbReference type="RuleBase" id="RU003792"/>
    </source>
</evidence>
<protein>
    <recommendedName>
        <fullName evidence="4">tRNA pseudouridine synthase A</fullName>
        <ecNumber evidence="4">5.4.99.12</ecNumber>
    </recommendedName>
    <alternativeName>
        <fullName evidence="4">tRNA pseudouridine(38-40) synthase</fullName>
    </alternativeName>
    <alternativeName>
        <fullName evidence="4">tRNA pseudouridylate synthase I</fullName>
    </alternativeName>
    <alternativeName>
        <fullName evidence="4">tRNA-uridine isomerase I</fullName>
    </alternativeName>
</protein>
<evidence type="ECO:0000256" key="1">
    <source>
        <dbReference type="ARBA" id="ARBA00009375"/>
    </source>
</evidence>
<evidence type="ECO:0000259" key="8">
    <source>
        <dbReference type="Pfam" id="PF01416"/>
    </source>
</evidence>
<keyword evidence="3 4" id="KW-0413">Isomerase</keyword>
<reference evidence="10" key="1">
    <citation type="submission" date="2018-02" db="EMBL/GenBank/DDBJ databases">
        <authorList>
            <person name="Hausmann B."/>
        </authorList>
    </citation>
    <scope>NUCLEOTIDE SEQUENCE [LARGE SCALE GENOMIC DNA]</scope>
    <source>
        <strain evidence="10">Peat soil MAG SbA1</strain>
    </source>
</reference>
<comment type="subunit">
    <text evidence="4">Homodimer.</text>
</comment>
<dbReference type="GO" id="GO:0003723">
    <property type="term" value="F:RNA binding"/>
    <property type="evidence" value="ECO:0007669"/>
    <property type="project" value="InterPro"/>
</dbReference>
<comment type="function">
    <text evidence="4">Formation of pseudouridine at positions 38, 39 and 40 in the anticodon stem and loop of transfer RNAs.</text>
</comment>
<feature type="binding site" evidence="4 6">
    <location>
        <position position="123"/>
    </location>
    <ligand>
        <name>substrate</name>
    </ligand>
</feature>
<dbReference type="GO" id="GO:0031119">
    <property type="term" value="P:tRNA pseudouridine synthesis"/>
    <property type="evidence" value="ECO:0007669"/>
    <property type="project" value="UniProtKB-UniRule"/>
</dbReference>
<dbReference type="Gene3D" id="3.30.70.580">
    <property type="entry name" value="Pseudouridine synthase I, catalytic domain, N-terminal subdomain"/>
    <property type="match status" value="1"/>
</dbReference>
<evidence type="ECO:0000256" key="6">
    <source>
        <dbReference type="PIRSR" id="PIRSR001430-2"/>
    </source>
</evidence>
<dbReference type="FunFam" id="3.30.70.580:FF:000001">
    <property type="entry name" value="tRNA pseudouridine synthase A"/>
    <property type="match status" value="1"/>
</dbReference>
<dbReference type="GO" id="GO:0160147">
    <property type="term" value="F:tRNA pseudouridine(38-40) synthase activity"/>
    <property type="evidence" value="ECO:0007669"/>
    <property type="project" value="UniProtKB-EC"/>
</dbReference>
<name>A0A2U3KMZ3_9BACT</name>
<comment type="catalytic activity">
    <reaction evidence="4 7">
        <text>uridine(38/39/40) in tRNA = pseudouridine(38/39/40) in tRNA</text>
        <dbReference type="Rhea" id="RHEA:22376"/>
        <dbReference type="Rhea" id="RHEA-COMP:10085"/>
        <dbReference type="Rhea" id="RHEA-COMP:10087"/>
        <dbReference type="ChEBI" id="CHEBI:65314"/>
        <dbReference type="ChEBI" id="CHEBI:65315"/>
        <dbReference type="EC" id="5.4.99.12"/>
    </reaction>
</comment>
<dbReference type="Gene3D" id="3.30.70.660">
    <property type="entry name" value="Pseudouridine synthase I, catalytic domain, C-terminal subdomain"/>
    <property type="match status" value="1"/>
</dbReference>
<dbReference type="HAMAP" id="MF_00171">
    <property type="entry name" value="TruA"/>
    <property type="match status" value="1"/>
</dbReference>
<dbReference type="SUPFAM" id="SSF55120">
    <property type="entry name" value="Pseudouridine synthase"/>
    <property type="match status" value="1"/>
</dbReference>
<dbReference type="InterPro" id="IPR020095">
    <property type="entry name" value="PsdUridine_synth_TruA_C"/>
</dbReference>
<gene>
    <name evidence="4 9" type="primary">truA</name>
    <name evidence="9" type="ORF">SBA1_340057</name>
</gene>
<comment type="caution">
    <text evidence="4">Lacks conserved residue(s) required for the propagation of feature annotation.</text>
</comment>
<dbReference type="InterPro" id="IPR020103">
    <property type="entry name" value="PsdUridine_synth_cat_dom_sf"/>
</dbReference>
<evidence type="ECO:0000256" key="5">
    <source>
        <dbReference type="PIRSR" id="PIRSR001430-1"/>
    </source>
</evidence>
<dbReference type="Proteomes" id="UP000238701">
    <property type="component" value="Unassembled WGS sequence"/>
</dbReference>
<dbReference type="PIRSF" id="PIRSF001430">
    <property type="entry name" value="tRNA_psdUrid_synth"/>
    <property type="match status" value="1"/>
</dbReference>
<dbReference type="EC" id="5.4.99.12" evidence="4"/>
<dbReference type="CDD" id="cd02570">
    <property type="entry name" value="PseudoU_synth_EcTruA"/>
    <property type="match status" value="1"/>
</dbReference>
<dbReference type="OrthoDB" id="9811823at2"/>
<dbReference type="Pfam" id="PF01416">
    <property type="entry name" value="PseudoU_synth_1"/>
    <property type="match status" value="2"/>
</dbReference>
<proteinExistence type="inferred from homology"/>
<dbReference type="PANTHER" id="PTHR11142">
    <property type="entry name" value="PSEUDOURIDYLATE SYNTHASE"/>
    <property type="match status" value="1"/>
</dbReference>
<feature type="active site" description="Nucleophile" evidence="4 5">
    <location>
        <position position="65"/>
    </location>
</feature>
<evidence type="ECO:0000256" key="3">
    <source>
        <dbReference type="ARBA" id="ARBA00023235"/>
    </source>
</evidence>
<evidence type="ECO:0000256" key="2">
    <source>
        <dbReference type="ARBA" id="ARBA00022694"/>
    </source>
</evidence>
<dbReference type="PANTHER" id="PTHR11142:SF0">
    <property type="entry name" value="TRNA PSEUDOURIDINE SYNTHASE-LIKE 1"/>
    <property type="match status" value="1"/>
</dbReference>
<sequence length="263" mass="29029">MRDSKDRCPKDQSVRNLKVILSYDGSEFSGWQVQPDVVTVQGTLASAIGRITGEKVLPQGSGRTDAGVHALAQVMTFVTESLVPTENFVKALNDILPAAVRVLEVSEAPPEFHARHSARAKTYRYRIYRQAICPPFLARYVWHYPYPLDEQAMIRSASLVVGELDFTSFAAVDPERGRDEDAVSNVRSISSSTWERTGDEFVYTVRGSGFLHHMVRNLVGTFILVGKGTLQVEDVTRILEAHSRSAAGPTAPAGGLYLVDVEY</sequence>